<dbReference type="EMBL" id="JAYKOT010000003">
    <property type="protein sequence ID" value="MEB3429680.1"/>
    <property type="molecule type" value="Genomic_DNA"/>
</dbReference>
<proteinExistence type="predicted"/>
<feature type="transmembrane region" description="Helical" evidence="1">
    <location>
        <begin position="156"/>
        <end position="172"/>
    </location>
</feature>
<dbReference type="Gene3D" id="1.10.1760.20">
    <property type="match status" value="1"/>
</dbReference>
<dbReference type="NCBIfam" id="TIGR02357">
    <property type="entry name" value="ECF_ThiT_YuaJ"/>
    <property type="match status" value="1"/>
</dbReference>
<protein>
    <submittedName>
        <fullName evidence="2">Energy-coupled thiamine transporter ThiT</fullName>
    </submittedName>
</protein>
<feature type="transmembrane region" description="Helical" evidence="1">
    <location>
        <begin position="84"/>
        <end position="101"/>
    </location>
</feature>
<sequence length="182" mass="20201">MNNEKKFSTKVIVEAGIMLALATVLSFVKMFKMPQEGSVTLASMFPILLFALRHGLGKGLTVGVLYGIIQFIIEPFMVSPVQFLLDYPLAFGALGLAGLYSDKIKENKKITTVLTGCFLGMFGRMICHVISGVVYFKEYAGDQNPLLYSISYNGTYMLVELIITSIIIYLTWDKINQVAKSM</sequence>
<reference evidence="2 3" key="1">
    <citation type="submission" date="2024-01" db="EMBL/GenBank/DDBJ databases">
        <title>Complete genome sequence of Citroniella saccharovorans strain M6.X9, isolated from human fecal sample.</title>
        <authorList>
            <person name="Cheng G."/>
            <person name="Westerholm M."/>
            <person name="Schnurer A."/>
        </authorList>
    </citation>
    <scope>NUCLEOTIDE SEQUENCE [LARGE SCALE GENOMIC DNA]</scope>
    <source>
        <strain evidence="2 3">DSM 29873</strain>
    </source>
</reference>
<dbReference type="GO" id="GO:0005886">
    <property type="term" value="C:plasma membrane"/>
    <property type="evidence" value="ECO:0007669"/>
    <property type="project" value="InterPro"/>
</dbReference>
<keyword evidence="1" id="KW-1133">Transmembrane helix</keyword>
<keyword evidence="3" id="KW-1185">Reference proteome</keyword>
<feature type="transmembrane region" description="Helical" evidence="1">
    <location>
        <begin position="12"/>
        <end position="31"/>
    </location>
</feature>
<accession>A0AAW9MZ95</accession>
<organism evidence="2 3">
    <name type="scientific">Citroniella saccharovorans</name>
    <dbReference type="NCBI Taxonomy" id="2053367"/>
    <lineage>
        <taxon>Bacteria</taxon>
        <taxon>Bacillati</taxon>
        <taxon>Bacillota</taxon>
        <taxon>Tissierellia</taxon>
        <taxon>Tissierellales</taxon>
        <taxon>Peptoniphilaceae</taxon>
        <taxon>Citroniella</taxon>
    </lineage>
</organism>
<evidence type="ECO:0000313" key="2">
    <source>
        <dbReference type="EMBL" id="MEB3429680.1"/>
    </source>
</evidence>
<dbReference type="InterPro" id="IPR012651">
    <property type="entry name" value="Thia_Transptr_ThiT"/>
</dbReference>
<name>A0AAW9MZ95_9FIRM</name>
<evidence type="ECO:0000256" key="1">
    <source>
        <dbReference type="SAM" id="Phobius"/>
    </source>
</evidence>
<comment type="caution">
    <text evidence="2">The sequence shown here is derived from an EMBL/GenBank/DDBJ whole genome shotgun (WGS) entry which is preliminary data.</text>
</comment>
<feature type="transmembrane region" description="Helical" evidence="1">
    <location>
        <begin position="59"/>
        <end position="78"/>
    </location>
</feature>
<dbReference type="GO" id="GO:0015234">
    <property type="term" value="F:thiamine transmembrane transporter activity"/>
    <property type="evidence" value="ECO:0007669"/>
    <property type="project" value="InterPro"/>
</dbReference>
<dbReference type="Pfam" id="PF09515">
    <property type="entry name" value="Thia_YuaJ"/>
    <property type="match status" value="1"/>
</dbReference>
<evidence type="ECO:0000313" key="3">
    <source>
        <dbReference type="Proteomes" id="UP001357733"/>
    </source>
</evidence>
<gene>
    <name evidence="2" type="primary">thiT</name>
    <name evidence="2" type="ORF">VLK81_06585</name>
</gene>
<keyword evidence="1" id="KW-0812">Transmembrane</keyword>
<dbReference type="AlphaFoldDB" id="A0AAW9MZ95"/>
<feature type="transmembrane region" description="Helical" evidence="1">
    <location>
        <begin position="113"/>
        <end position="136"/>
    </location>
</feature>
<dbReference type="RefSeq" id="WP_324619855.1">
    <property type="nucleotide sequence ID" value="NZ_JAYKOT010000003.1"/>
</dbReference>
<dbReference type="Proteomes" id="UP001357733">
    <property type="component" value="Unassembled WGS sequence"/>
</dbReference>
<keyword evidence="1" id="KW-0472">Membrane</keyword>